<evidence type="ECO:0000259" key="2">
    <source>
        <dbReference type="Pfam" id="PF12706"/>
    </source>
</evidence>
<dbReference type="InterPro" id="IPR001279">
    <property type="entry name" value="Metallo-B-lactamas"/>
</dbReference>
<evidence type="ECO:0000256" key="1">
    <source>
        <dbReference type="ARBA" id="ARBA00022801"/>
    </source>
</evidence>
<proteinExistence type="predicted"/>
<dbReference type="Proteomes" id="UP000070646">
    <property type="component" value="Unassembled WGS sequence"/>
</dbReference>
<dbReference type="GO" id="GO:0030145">
    <property type="term" value="F:manganese ion binding"/>
    <property type="evidence" value="ECO:0007669"/>
    <property type="project" value="InterPro"/>
</dbReference>
<keyword evidence="1" id="KW-0378">Hydrolase</keyword>
<organism evidence="3 4">
    <name type="scientific">Clostridium perfringens</name>
    <dbReference type="NCBI Taxonomy" id="1502"/>
    <lineage>
        <taxon>Bacteria</taxon>
        <taxon>Bacillati</taxon>
        <taxon>Bacillota</taxon>
        <taxon>Clostridia</taxon>
        <taxon>Eubacteriales</taxon>
        <taxon>Clostridiaceae</taxon>
        <taxon>Clostridium</taxon>
    </lineage>
</organism>
<dbReference type="AlphaFoldDB" id="A0A133MTZ3"/>
<evidence type="ECO:0000313" key="4">
    <source>
        <dbReference type="Proteomes" id="UP000070646"/>
    </source>
</evidence>
<evidence type="ECO:0000313" key="3">
    <source>
        <dbReference type="EMBL" id="KXA07508.1"/>
    </source>
</evidence>
<dbReference type="NCBIfam" id="NF008688">
    <property type="entry name" value="PRK11709.1"/>
    <property type="match status" value="1"/>
</dbReference>
<name>A0A133MTZ3_CLOPF</name>
<dbReference type="PANTHER" id="PTHR43546:SF9">
    <property type="entry name" value="L-ASCORBATE-6-PHOSPHATE LACTONASE ULAG-RELATED"/>
    <property type="match status" value="1"/>
</dbReference>
<dbReference type="InterPro" id="IPR048021">
    <property type="entry name" value="UlaG-like_MBL-fold"/>
</dbReference>
<dbReference type="InterPro" id="IPR036866">
    <property type="entry name" value="RibonucZ/Hydroxyglut_hydro"/>
</dbReference>
<dbReference type="InterPro" id="IPR050114">
    <property type="entry name" value="UPF0173_UPF0282_UlaG_hydrolase"/>
</dbReference>
<dbReference type="PANTHER" id="PTHR43546">
    <property type="entry name" value="UPF0173 METAL-DEPENDENT HYDROLASE MJ1163-RELATED"/>
    <property type="match status" value="1"/>
</dbReference>
<dbReference type="CDD" id="cd16284">
    <property type="entry name" value="UlaG-like_MBL-fold"/>
    <property type="match status" value="1"/>
</dbReference>
<dbReference type="GO" id="GO:0019854">
    <property type="term" value="P:L-ascorbic acid catabolic process"/>
    <property type="evidence" value="ECO:0007669"/>
    <property type="project" value="InterPro"/>
</dbReference>
<dbReference type="PATRIC" id="fig|1502.174.peg.2700"/>
<dbReference type="Gene3D" id="3.60.15.10">
    <property type="entry name" value="Ribonuclease Z/Hydroxyacylglutathione hydrolase-like"/>
    <property type="match status" value="1"/>
</dbReference>
<accession>A0A133MTZ3</accession>
<gene>
    <name evidence="3" type="ORF">HMPREF3222_02677</name>
</gene>
<reference evidence="3 4" key="1">
    <citation type="submission" date="2016-01" db="EMBL/GenBank/DDBJ databases">
        <authorList>
            <person name="Oliw E.H."/>
        </authorList>
    </citation>
    <scope>NUCLEOTIDE SEQUENCE [LARGE SCALE GENOMIC DNA]</scope>
    <source>
        <strain evidence="3 4">MJR7757A</strain>
    </source>
</reference>
<feature type="domain" description="Metallo-beta-lactamase" evidence="2">
    <location>
        <begin position="104"/>
        <end position="288"/>
    </location>
</feature>
<dbReference type="GO" id="GO:0035460">
    <property type="term" value="F:L-ascorbate 6-phosphate lactonase activity"/>
    <property type="evidence" value="ECO:0007669"/>
    <property type="project" value="InterPro"/>
</dbReference>
<protein>
    <recommendedName>
        <fullName evidence="2">Metallo-beta-lactamase domain-containing protein</fullName>
    </recommendedName>
</protein>
<comment type="caution">
    <text evidence="3">The sequence shown here is derived from an EMBL/GenBank/DDBJ whole genome shotgun (WGS) entry which is preliminary data.</text>
</comment>
<sequence>MGGGIIMSKVNEITRESWILNTFPEWGTWLNEEIENEVVKPGTFSMWWLGCTGIWLKTQGNTNICIDFWCGSGKRTKKNPYINPEHQMARMCGGKKLQPNLRVAPFVLDPFAIKNVDAIISTHDHNDHIDINVAAAVLKNCSEDVPFIGPQACVDKWIGWGVPKERCIVVKPGDVIKIKDIQLHALESFDRTALITAPPEGDLRGKMPVDMDYKAVNYLIETPGGNLYHSGDSHYSNYYAKHGNDYKIDVALGSYGENPRGITDKMTSVDILRMAEALNTQVVIPFHHDIWSNFQADTNEILALYDMKKYRLQYKFTPFIWQVGGKFTFPEDKDKREYHYPRGFDDCFSVDINLPYNSFL</sequence>
<dbReference type="SUPFAM" id="SSF56281">
    <property type="entry name" value="Metallo-hydrolase/oxidoreductase"/>
    <property type="match status" value="1"/>
</dbReference>
<dbReference type="Pfam" id="PF12706">
    <property type="entry name" value="Lactamase_B_2"/>
    <property type="match status" value="1"/>
</dbReference>
<dbReference type="EMBL" id="LRPU01000162">
    <property type="protein sequence ID" value="KXA07508.1"/>
    <property type="molecule type" value="Genomic_DNA"/>
</dbReference>